<keyword evidence="7" id="KW-0496">Mitochondrion</keyword>
<comment type="similarity">
    <text evidence="2 12">Belongs to the taffazin family.</text>
</comment>
<dbReference type="SMART" id="SM00563">
    <property type="entry name" value="PlsC"/>
    <property type="match status" value="1"/>
</dbReference>
<keyword evidence="9" id="KW-0012">Acyltransferase</keyword>
<keyword evidence="5" id="KW-0999">Mitochondrion inner membrane</keyword>
<keyword evidence="4" id="KW-1000">Mitochondrion outer membrane</keyword>
<reference evidence="17" key="1">
    <citation type="submission" date="2024-06" db="EMBL/GenBank/DDBJ databases">
        <title>Multi-omics analyses provide insights into the biosynthesis of the anticancer antibiotic pleurotin in Hohenbuehelia grisea.</title>
        <authorList>
            <person name="Weaver J.A."/>
            <person name="Alberti F."/>
        </authorList>
    </citation>
    <scope>NUCLEOTIDE SEQUENCE [LARGE SCALE GENOMIC DNA]</scope>
    <source>
        <strain evidence="17">T-177</strain>
    </source>
</reference>
<dbReference type="Proteomes" id="UP001556367">
    <property type="component" value="Unassembled WGS sequence"/>
</dbReference>
<evidence type="ECO:0000256" key="9">
    <source>
        <dbReference type="ARBA" id="ARBA00023315"/>
    </source>
</evidence>
<evidence type="ECO:0000256" key="1">
    <source>
        <dbReference type="ARBA" id="ARBA00004137"/>
    </source>
</evidence>
<feature type="signal peptide" evidence="14">
    <location>
        <begin position="1"/>
        <end position="15"/>
    </location>
</feature>
<dbReference type="EMBL" id="JASNQZ010000012">
    <property type="protein sequence ID" value="KAL0949157.1"/>
    <property type="molecule type" value="Genomic_DNA"/>
</dbReference>
<protein>
    <recommendedName>
        <fullName evidence="12">Tafazzin family protein</fullName>
    </recommendedName>
</protein>
<keyword evidence="8" id="KW-0472">Membrane</keyword>
<evidence type="ECO:0000256" key="2">
    <source>
        <dbReference type="ARBA" id="ARBA00010524"/>
    </source>
</evidence>
<dbReference type="PRINTS" id="PR00979">
    <property type="entry name" value="TAFAZZIN"/>
</dbReference>
<evidence type="ECO:0000259" key="15">
    <source>
        <dbReference type="SMART" id="SM00563"/>
    </source>
</evidence>
<dbReference type="InterPro" id="IPR002123">
    <property type="entry name" value="Plipid/glycerol_acylTrfase"/>
</dbReference>
<dbReference type="InterPro" id="IPR000872">
    <property type="entry name" value="Tafazzin"/>
</dbReference>
<dbReference type="CDD" id="cd07989">
    <property type="entry name" value="LPLAT_AGPAT-like"/>
    <property type="match status" value="1"/>
</dbReference>
<evidence type="ECO:0000256" key="4">
    <source>
        <dbReference type="ARBA" id="ARBA00022787"/>
    </source>
</evidence>
<evidence type="ECO:0000256" key="11">
    <source>
        <dbReference type="ARBA" id="ARBA00047906"/>
    </source>
</evidence>
<name>A0ABR3J0Y7_9AGAR</name>
<keyword evidence="6" id="KW-0443">Lipid metabolism</keyword>
<evidence type="ECO:0000256" key="10">
    <source>
        <dbReference type="ARBA" id="ARBA00024323"/>
    </source>
</evidence>
<keyword evidence="14" id="KW-0732">Signal</keyword>
<dbReference type="SUPFAM" id="SSF69593">
    <property type="entry name" value="Glycerol-3-phosphate (1)-acyltransferase"/>
    <property type="match status" value="2"/>
</dbReference>
<keyword evidence="17" id="KW-1185">Reference proteome</keyword>
<evidence type="ECO:0000256" key="13">
    <source>
        <dbReference type="SAM" id="MobiDB-lite"/>
    </source>
</evidence>
<comment type="subcellular location">
    <subcellularLocation>
        <location evidence="1">Mitochondrion inner membrane</location>
        <topology evidence="1">Peripheral membrane protein</topology>
        <orientation evidence="1">Intermembrane side</orientation>
    </subcellularLocation>
    <subcellularLocation>
        <location evidence="10">Mitochondrion outer membrane</location>
        <topology evidence="10">Peripheral membrane protein</topology>
        <orientation evidence="10">Intermembrane side</orientation>
    </subcellularLocation>
</comment>
<keyword evidence="3" id="KW-0808">Transferase</keyword>
<evidence type="ECO:0000256" key="7">
    <source>
        <dbReference type="ARBA" id="ARBA00023128"/>
    </source>
</evidence>
<organism evidence="16 17">
    <name type="scientific">Hohenbuehelia grisea</name>
    <dbReference type="NCBI Taxonomy" id="104357"/>
    <lineage>
        <taxon>Eukaryota</taxon>
        <taxon>Fungi</taxon>
        <taxon>Dikarya</taxon>
        <taxon>Basidiomycota</taxon>
        <taxon>Agaricomycotina</taxon>
        <taxon>Agaricomycetes</taxon>
        <taxon>Agaricomycetidae</taxon>
        <taxon>Agaricales</taxon>
        <taxon>Pleurotineae</taxon>
        <taxon>Pleurotaceae</taxon>
        <taxon>Hohenbuehelia</taxon>
    </lineage>
</organism>
<dbReference type="Pfam" id="PF01553">
    <property type="entry name" value="Acyltransferase"/>
    <property type="match status" value="1"/>
</dbReference>
<sequence>MGLCSTATVSSIALACKLVLNLPGFAKVSVSGLHIFLDALRSDARQHGHGVITVANHISTLDDPVAWGVIPAHCYFRERTTRWALGASDIMFTNPLFSAFFRQGQVLETFRGRGIYQPAVDTAIEKLNGGAWVRCASLLGTRATLFAVSNAGPVLPLRRRYCGVKLNHISPQVHLFGEGKINQPNTYPVVNGVAHLPRFKWGVGRILMETQRPPTVIPMWLSGFDQLMPEGRAFPYKYLPRPGARLSVTFGTPLPQDSIRHALDILHDGSTLGRQVAYDDRYITRDPKTSVLPPEGEHAKGWVGGDVADSAGDSGSDRVYDELRNVGVARVRSEVTAIVQRAVEDLGRRVSGNLLGSGQR</sequence>
<feature type="domain" description="Phospholipid/glycerol acyltransferase" evidence="15">
    <location>
        <begin position="51"/>
        <end position="224"/>
    </location>
</feature>
<evidence type="ECO:0000313" key="16">
    <source>
        <dbReference type="EMBL" id="KAL0949157.1"/>
    </source>
</evidence>
<dbReference type="PANTHER" id="PTHR12497">
    <property type="entry name" value="TAZ PROTEIN TAFAZZIN"/>
    <property type="match status" value="1"/>
</dbReference>
<evidence type="ECO:0000256" key="5">
    <source>
        <dbReference type="ARBA" id="ARBA00022792"/>
    </source>
</evidence>
<feature type="compositionally biased region" description="Low complexity" evidence="13">
    <location>
        <begin position="305"/>
        <end position="314"/>
    </location>
</feature>
<evidence type="ECO:0000313" key="17">
    <source>
        <dbReference type="Proteomes" id="UP001556367"/>
    </source>
</evidence>
<dbReference type="PANTHER" id="PTHR12497:SF0">
    <property type="entry name" value="TAFAZZIN"/>
    <property type="match status" value="1"/>
</dbReference>
<evidence type="ECO:0000256" key="6">
    <source>
        <dbReference type="ARBA" id="ARBA00023098"/>
    </source>
</evidence>
<evidence type="ECO:0000256" key="8">
    <source>
        <dbReference type="ARBA" id="ARBA00023136"/>
    </source>
</evidence>
<accession>A0ABR3J0Y7</accession>
<feature type="region of interest" description="Disordered" evidence="13">
    <location>
        <begin position="288"/>
        <end position="314"/>
    </location>
</feature>
<evidence type="ECO:0000256" key="3">
    <source>
        <dbReference type="ARBA" id="ARBA00022679"/>
    </source>
</evidence>
<gene>
    <name evidence="16" type="ORF">HGRIS_009238</name>
</gene>
<feature type="chain" id="PRO_5047049513" description="Tafazzin family protein" evidence="14">
    <location>
        <begin position="16"/>
        <end position="360"/>
    </location>
</feature>
<evidence type="ECO:0000256" key="12">
    <source>
        <dbReference type="RuleBase" id="RU365062"/>
    </source>
</evidence>
<proteinExistence type="inferred from homology"/>
<comment type="caution">
    <text evidence="16">The sequence shown here is derived from an EMBL/GenBank/DDBJ whole genome shotgun (WGS) entry which is preliminary data.</text>
</comment>
<comment type="catalytic activity">
    <reaction evidence="11">
        <text>1'-[1,2-diacyl-sn-glycero-3-phospho],3'-[1-acyl-sn-glycero-3-phospho]-glycerol + a 1,2-diacyl-sn-glycero-3-phosphocholine = a cardiolipin + a 1-acyl-sn-glycero-3-phosphocholine</text>
        <dbReference type="Rhea" id="RHEA:33731"/>
        <dbReference type="ChEBI" id="CHEBI:57643"/>
        <dbReference type="ChEBI" id="CHEBI:58168"/>
        <dbReference type="ChEBI" id="CHEBI:62237"/>
        <dbReference type="ChEBI" id="CHEBI:64743"/>
    </reaction>
    <physiologicalReaction direction="left-to-right" evidence="11">
        <dbReference type="Rhea" id="RHEA:33732"/>
    </physiologicalReaction>
    <physiologicalReaction direction="right-to-left" evidence="11">
        <dbReference type="Rhea" id="RHEA:33733"/>
    </physiologicalReaction>
</comment>
<evidence type="ECO:0000256" key="14">
    <source>
        <dbReference type="SAM" id="SignalP"/>
    </source>
</evidence>